<name>A0A3D3R5P8_9PLAN</name>
<evidence type="ECO:0000259" key="7">
    <source>
        <dbReference type="Pfam" id="PF22692"/>
    </source>
</evidence>
<feature type="domain" description="Flagellar basal body rod protein N-terminal" evidence="5">
    <location>
        <begin position="5"/>
        <end position="35"/>
    </location>
</feature>
<evidence type="ECO:0000256" key="2">
    <source>
        <dbReference type="ARBA" id="ARBA00009677"/>
    </source>
</evidence>
<accession>A0A3D3R5P8</accession>
<dbReference type="InterPro" id="IPR053967">
    <property type="entry name" value="LlgE_F_G-like_D1"/>
</dbReference>
<dbReference type="Pfam" id="PF22692">
    <property type="entry name" value="LlgE_F_G_D1"/>
    <property type="match status" value="1"/>
</dbReference>
<dbReference type="RefSeq" id="WP_154930687.1">
    <property type="nucleotide sequence ID" value="NZ_CP036341.1"/>
</dbReference>
<dbReference type="InterPro" id="IPR019776">
    <property type="entry name" value="Flagellar_basal_body_rod_CS"/>
</dbReference>
<dbReference type="PROSITE" id="PS00588">
    <property type="entry name" value="FLAGELLA_BB_ROD"/>
    <property type="match status" value="1"/>
</dbReference>
<keyword evidence="3 4" id="KW-0975">Bacterial flagellum</keyword>
<dbReference type="NCBIfam" id="TIGR03506">
    <property type="entry name" value="FlgEFG_subfam"/>
    <property type="match status" value="1"/>
</dbReference>
<reference evidence="8 9" key="1">
    <citation type="journal article" date="2018" name="Nat. Biotechnol.">
        <title>A standardized bacterial taxonomy based on genome phylogeny substantially revises the tree of life.</title>
        <authorList>
            <person name="Parks D.H."/>
            <person name="Chuvochina M."/>
            <person name="Waite D.W."/>
            <person name="Rinke C."/>
            <person name="Skarshewski A."/>
            <person name="Chaumeil P.A."/>
            <person name="Hugenholtz P."/>
        </authorList>
    </citation>
    <scope>NUCLEOTIDE SEQUENCE [LARGE SCALE GENOMIC DNA]</scope>
    <source>
        <strain evidence="8">UBA9375</strain>
    </source>
</reference>
<dbReference type="Proteomes" id="UP000263642">
    <property type="component" value="Unassembled WGS sequence"/>
</dbReference>
<evidence type="ECO:0000259" key="5">
    <source>
        <dbReference type="Pfam" id="PF00460"/>
    </source>
</evidence>
<dbReference type="SUPFAM" id="SSF117143">
    <property type="entry name" value="Flagellar hook protein flgE"/>
    <property type="match status" value="1"/>
</dbReference>
<evidence type="ECO:0000313" key="9">
    <source>
        <dbReference type="Proteomes" id="UP000263642"/>
    </source>
</evidence>
<evidence type="ECO:0000259" key="6">
    <source>
        <dbReference type="Pfam" id="PF06429"/>
    </source>
</evidence>
<dbReference type="EMBL" id="DQAY01000083">
    <property type="protein sequence ID" value="HCO24184.1"/>
    <property type="molecule type" value="Genomic_DNA"/>
</dbReference>
<dbReference type="AlphaFoldDB" id="A0A3D3R5P8"/>
<comment type="subcellular location">
    <subcellularLocation>
        <location evidence="1 4">Bacterial flagellum basal body</location>
    </subcellularLocation>
</comment>
<feature type="domain" description="Flagellar hook protein FlgE/F/G-like D1" evidence="7">
    <location>
        <begin position="92"/>
        <end position="158"/>
    </location>
</feature>
<feature type="domain" description="Flagellar basal-body/hook protein C-terminal" evidence="6">
    <location>
        <begin position="208"/>
        <end position="252"/>
    </location>
</feature>
<evidence type="ECO:0000256" key="4">
    <source>
        <dbReference type="RuleBase" id="RU362116"/>
    </source>
</evidence>
<evidence type="ECO:0000256" key="3">
    <source>
        <dbReference type="ARBA" id="ARBA00023143"/>
    </source>
</evidence>
<proteinExistence type="inferred from homology"/>
<dbReference type="PANTHER" id="PTHR30435">
    <property type="entry name" value="FLAGELLAR PROTEIN"/>
    <property type="match status" value="1"/>
</dbReference>
<dbReference type="InterPro" id="IPR001444">
    <property type="entry name" value="Flag_bb_rod_N"/>
</dbReference>
<dbReference type="Pfam" id="PF00460">
    <property type="entry name" value="Flg_bb_rod"/>
    <property type="match status" value="1"/>
</dbReference>
<dbReference type="InterPro" id="IPR037925">
    <property type="entry name" value="FlgE/F/G-like"/>
</dbReference>
<dbReference type="GO" id="GO:0009425">
    <property type="term" value="C:bacterial-type flagellum basal body"/>
    <property type="evidence" value="ECO:0007669"/>
    <property type="project" value="UniProtKB-SubCell"/>
</dbReference>
<comment type="caution">
    <text evidence="8">The sequence shown here is derived from an EMBL/GenBank/DDBJ whole genome shotgun (WGS) entry which is preliminary data.</text>
</comment>
<dbReference type="PANTHER" id="PTHR30435:SF19">
    <property type="entry name" value="FLAGELLAR BASAL-BODY ROD PROTEIN FLGG"/>
    <property type="match status" value="1"/>
</dbReference>
<dbReference type="Pfam" id="PF06429">
    <property type="entry name" value="Flg_bbr_C"/>
    <property type="match status" value="1"/>
</dbReference>
<evidence type="ECO:0000313" key="8">
    <source>
        <dbReference type="EMBL" id="HCO24184.1"/>
    </source>
</evidence>
<protein>
    <submittedName>
        <fullName evidence="8">Uncharacterized protein</fullName>
    </submittedName>
</protein>
<gene>
    <name evidence="8" type="ORF">DIT97_14480</name>
</gene>
<dbReference type="InterPro" id="IPR010930">
    <property type="entry name" value="Flg_bb/hook_C_dom"/>
</dbReference>
<evidence type="ECO:0000256" key="1">
    <source>
        <dbReference type="ARBA" id="ARBA00004117"/>
    </source>
</evidence>
<dbReference type="InterPro" id="IPR020013">
    <property type="entry name" value="Flagellar_FlgE/F/G"/>
</dbReference>
<sequence>MIYGMYLSAQGAEANSVRLDVLSNNMANANTTSFKRDVPIFRVNPPHDQHEGALNPLPGDLENHSGGISLESITTDFEPGSLITTNSEFDLALKGQGFFQVGNAQESFLTRNGSLSIDGDRRLVTADHGMPILTTDGREIKVPIEASHVAITPDGVVTPLDADDQPMGKLGQLAVVMPGSLDELVKIGKNLYTTEGRVNPLEGPANIAQGFLEASGTNSVEEMMELVTSSRMFESNINMIKLQDESLGRLLQSMPRR</sequence>
<comment type="similarity">
    <text evidence="2 4">Belongs to the flagella basal body rod proteins family.</text>
</comment>
<organism evidence="8 9">
    <name type="scientific">Gimesia maris</name>
    <dbReference type="NCBI Taxonomy" id="122"/>
    <lineage>
        <taxon>Bacteria</taxon>
        <taxon>Pseudomonadati</taxon>
        <taxon>Planctomycetota</taxon>
        <taxon>Planctomycetia</taxon>
        <taxon>Planctomycetales</taxon>
        <taxon>Planctomycetaceae</taxon>
        <taxon>Gimesia</taxon>
    </lineage>
</organism>
<dbReference type="GO" id="GO:0071978">
    <property type="term" value="P:bacterial-type flagellum-dependent swarming motility"/>
    <property type="evidence" value="ECO:0007669"/>
    <property type="project" value="TreeGrafter"/>
</dbReference>